<feature type="binding site" evidence="8">
    <location>
        <position position="91"/>
    </location>
    <ligand>
        <name>Zn(2+)</name>
        <dbReference type="ChEBI" id="CHEBI:29105"/>
    </ligand>
</feature>
<keyword evidence="8" id="KW-0862">Zinc</keyword>
<keyword evidence="6 8" id="KW-0378">Hydrolase</keyword>
<keyword evidence="8" id="KW-0547">Nucleotide-binding</keyword>
<dbReference type="InterPro" id="IPR020602">
    <property type="entry name" value="GTP_CycHdrlase_I_dom"/>
</dbReference>
<keyword evidence="5 8" id="KW-0554">One-carbon metabolism</keyword>
<keyword evidence="8" id="KW-0479">Metal-binding</keyword>
<dbReference type="GO" id="GO:0046654">
    <property type="term" value="P:tetrahydrofolate biosynthetic process"/>
    <property type="evidence" value="ECO:0007669"/>
    <property type="project" value="UniProtKB-UniRule"/>
</dbReference>
<evidence type="ECO:0000313" key="11">
    <source>
        <dbReference type="Proteomes" id="UP000194999"/>
    </source>
</evidence>
<dbReference type="GO" id="GO:0008270">
    <property type="term" value="F:zinc ion binding"/>
    <property type="evidence" value="ECO:0007669"/>
    <property type="project" value="UniProtKB-UniRule"/>
</dbReference>
<feature type="binding site" evidence="8">
    <location>
        <position position="162"/>
    </location>
    <ligand>
        <name>Zn(2+)</name>
        <dbReference type="ChEBI" id="CHEBI:29105"/>
    </ligand>
</feature>
<evidence type="ECO:0000256" key="2">
    <source>
        <dbReference type="ARBA" id="ARBA00005080"/>
    </source>
</evidence>
<dbReference type="EC" id="3.5.4.16" evidence="8"/>
<comment type="pathway">
    <text evidence="2 8">Cofactor biosynthesis; 7,8-dihydroneopterin triphosphate biosynthesis; 7,8-dihydroneopterin triphosphate from GTP: step 1/1.</text>
</comment>
<reference evidence="10 11" key="1">
    <citation type="submission" date="2014-06" db="EMBL/GenBank/DDBJ databases">
        <authorList>
            <person name="Ju J."/>
            <person name="Zhang J."/>
        </authorList>
    </citation>
    <scope>NUCLEOTIDE SEQUENCE [LARGE SCALE GENOMIC DNA]</scope>
    <source>
        <strain evidence="10">DmW_048</strain>
    </source>
</reference>
<evidence type="ECO:0000256" key="6">
    <source>
        <dbReference type="ARBA" id="ARBA00022801"/>
    </source>
</evidence>
<proteinExistence type="inferred from homology"/>
<dbReference type="NCBIfam" id="NF006826">
    <property type="entry name" value="PRK09347.1-3"/>
    <property type="match status" value="1"/>
</dbReference>
<dbReference type="RefSeq" id="WP_094756168.1">
    <property type="nucleotide sequence ID" value="NZ_JBDNZH010000028.1"/>
</dbReference>
<dbReference type="AlphaFoldDB" id="A0A252AZM8"/>
<evidence type="ECO:0000256" key="4">
    <source>
        <dbReference type="ARBA" id="ARBA00011857"/>
    </source>
</evidence>
<evidence type="ECO:0000256" key="3">
    <source>
        <dbReference type="ARBA" id="ARBA00008085"/>
    </source>
</evidence>
<protein>
    <recommendedName>
        <fullName evidence="8">GTP cyclohydrolase 1</fullName>
        <ecNumber evidence="8">3.5.4.16</ecNumber>
    </recommendedName>
    <alternativeName>
        <fullName evidence="8">GTP cyclohydrolase I</fullName>
        <shortName evidence="8">GTP-CH-I</shortName>
    </alternativeName>
</protein>
<dbReference type="GO" id="GO:0006729">
    <property type="term" value="P:tetrahydrobiopterin biosynthetic process"/>
    <property type="evidence" value="ECO:0007669"/>
    <property type="project" value="TreeGrafter"/>
</dbReference>
<dbReference type="NCBIfam" id="TIGR00063">
    <property type="entry name" value="folE"/>
    <property type="match status" value="1"/>
</dbReference>
<dbReference type="HAMAP" id="MF_00223">
    <property type="entry name" value="FolE"/>
    <property type="match status" value="1"/>
</dbReference>
<dbReference type="InterPro" id="IPR018234">
    <property type="entry name" value="GTP_CycHdrlase_I_CS"/>
</dbReference>
<dbReference type="InterPro" id="IPR001474">
    <property type="entry name" value="GTP_CycHdrlase_I"/>
</dbReference>
<dbReference type="InterPro" id="IPR043134">
    <property type="entry name" value="GTP-CH-I_N"/>
</dbReference>
<evidence type="ECO:0000256" key="8">
    <source>
        <dbReference type="HAMAP-Rule" id="MF_00223"/>
    </source>
</evidence>
<dbReference type="NCBIfam" id="NF006825">
    <property type="entry name" value="PRK09347.1-2"/>
    <property type="match status" value="1"/>
</dbReference>
<dbReference type="PANTHER" id="PTHR11109">
    <property type="entry name" value="GTP CYCLOHYDROLASE I"/>
    <property type="match status" value="1"/>
</dbReference>
<comment type="catalytic activity">
    <reaction evidence="1 8">
        <text>GTP + H2O = 7,8-dihydroneopterin 3'-triphosphate + formate + H(+)</text>
        <dbReference type="Rhea" id="RHEA:17473"/>
        <dbReference type="ChEBI" id="CHEBI:15377"/>
        <dbReference type="ChEBI" id="CHEBI:15378"/>
        <dbReference type="ChEBI" id="CHEBI:15740"/>
        <dbReference type="ChEBI" id="CHEBI:37565"/>
        <dbReference type="ChEBI" id="CHEBI:58462"/>
        <dbReference type="EC" id="3.5.4.16"/>
    </reaction>
</comment>
<evidence type="ECO:0000313" key="10">
    <source>
        <dbReference type="EMBL" id="OUI97464.1"/>
    </source>
</evidence>
<organism evidence="10 11">
    <name type="scientific">Acetobacter orientalis</name>
    <dbReference type="NCBI Taxonomy" id="146474"/>
    <lineage>
        <taxon>Bacteria</taxon>
        <taxon>Pseudomonadati</taxon>
        <taxon>Pseudomonadota</taxon>
        <taxon>Alphaproteobacteria</taxon>
        <taxon>Acetobacterales</taxon>
        <taxon>Acetobacteraceae</taxon>
        <taxon>Acetobacter</taxon>
    </lineage>
</organism>
<feature type="binding site" evidence="8">
    <location>
        <position position="94"/>
    </location>
    <ligand>
        <name>Zn(2+)</name>
        <dbReference type="ChEBI" id="CHEBI:29105"/>
    </ligand>
</feature>
<dbReference type="GO" id="GO:0003934">
    <property type="term" value="F:GTP cyclohydrolase I activity"/>
    <property type="evidence" value="ECO:0007669"/>
    <property type="project" value="UniProtKB-UniRule"/>
</dbReference>
<evidence type="ECO:0000259" key="9">
    <source>
        <dbReference type="Pfam" id="PF01227"/>
    </source>
</evidence>
<dbReference type="InterPro" id="IPR043133">
    <property type="entry name" value="GTP-CH-I_C/QueF"/>
</dbReference>
<name>A0A252AZM8_9PROT</name>
<dbReference type="SUPFAM" id="SSF55620">
    <property type="entry name" value="Tetrahydrobiopterin biosynthesis enzymes-like"/>
    <property type="match status" value="1"/>
</dbReference>
<dbReference type="FunFam" id="3.30.1130.10:FF:000001">
    <property type="entry name" value="GTP cyclohydrolase 1"/>
    <property type="match status" value="1"/>
</dbReference>
<dbReference type="PROSITE" id="PS00859">
    <property type="entry name" value="GTP_CYCLOHYDROL_1_1"/>
    <property type="match status" value="1"/>
</dbReference>
<accession>A0A252AZM8</accession>
<sequence length="203" mass="22827">MNTLTETPRKIRPRPTRVQAEEAVRTLLAWTGDDPDREGLVGTPDRVVRAYEEFFEGYQDDPVALLERTFEETGNYNEMVVLRDIRLESHCEHHIIPLIGKAHVAYLPDRRVVGISKLARLVDVFAHRLQIQEKLTAQIADTIQSVLQPRGVAVVIDAAHQCMTTRGVHKPGVSMVTSRLLGEFETSESLRRQFFAMAGIGGV</sequence>
<dbReference type="GO" id="GO:0005737">
    <property type="term" value="C:cytoplasm"/>
    <property type="evidence" value="ECO:0007669"/>
    <property type="project" value="TreeGrafter"/>
</dbReference>
<dbReference type="Gene3D" id="1.10.286.10">
    <property type="match status" value="1"/>
</dbReference>
<feature type="domain" description="GTP cyclohydrolase I" evidence="9">
    <location>
        <begin position="21"/>
        <end position="197"/>
    </location>
</feature>
<keyword evidence="7 8" id="KW-0342">GTP-binding</keyword>
<comment type="similarity">
    <text evidence="3 8">Belongs to the GTP cyclohydrolase I family.</text>
</comment>
<dbReference type="GO" id="GO:0005525">
    <property type="term" value="F:GTP binding"/>
    <property type="evidence" value="ECO:0007669"/>
    <property type="project" value="UniProtKB-KW"/>
</dbReference>
<dbReference type="GO" id="GO:0006730">
    <property type="term" value="P:one-carbon metabolic process"/>
    <property type="evidence" value="ECO:0007669"/>
    <property type="project" value="UniProtKB-UniRule"/>
</dbReference>
<dbReference type="Gene3D" id="3.30.1130.10">
    <property type="match status" value="1"/>
</dbReference>
<dbReference type="Pfam" id="PF01227">
    <property type="entry name" value="GTP_cyclohydroI"/>
    <property type="match status" value="1"/>
</dbReference>
<dbReference type="EMBL" id="JOOY01000149">
    <property type="protein sequence ID" value="OUI97464.1"/>
    <property type="molecule type" value="Genomic_DNA"/>
</dbReference>
<gene>
    <name evidence="8" type="primary">folE</name>
    <name evidence="10" type="ORF">HK15_02890</name>
</gene>
<dbReference type="FunFam" id="1.10.286.10:FF:000001">
    <property type="entry name" value="GTP cyclohydrolase 1"/>
    <property type="match status" value="1"/>
</dbReference>
<evidence type="ECO:0000256" key="5">
    <source>
        <dbReference type="ARBA" id="ARBA00022563"/>
    </source>
</evidence>
<dbReference type="PROSITE" id="PS00860">
    <property type="entry name" value="GTP_CYCLOHYDROL_1_2"/>
    <property type="match status" value="1"/>
</dbReference>
<dbReference type="PANTHER" id="PTHR11109:SF7">
    <property type="entry name" value="GTP CYCLOHYDROLASE 1"/>
    <property type="match status" value="1"/>
</dbReference>
<comment type="subunit">
    <text evidence="4">Toroid-shaped homodecamer, composed of two pentamers of five dimers.</text>
</comment>
<comment type="caution">
    <text evidence="10">The sequence shown here is derived from an EMBL/GenBank/DDBJ whole genome shotgun (WGS) entry which is preliminary data.</text>
</comment>
<dbReference type="UniPathway" id="UPA00848">
    <property type="reaction ID" value="UER00151"/>
</dbReference>
<dbReference type="Proteomes" id="UP000194999">
    <property type="component" value="Unassembled WGS sequence"/>
</dbReference>
<comment type="subunit">
    <text evidence="8">Homopolymer.</text>
</comment>
<evidence type="ECO:0000256" key="7">
    <source>
        <dbReference type="ARBA" id="ARBA00023134"/>
    </source>
</evidence>
<evidence type="ECO:0000256" key="1">
    <source>
        <dbReference type="ARBA" id="ARBA00001052"/>
    </source>
</evidence>